<protein>
    <submittedName>
        <fullName evidence="1">Uncharacterized protein</fullName>
    </submittedName>
</protein>
<dbReference type="Proteomes" id="UP001345827">
    <property type="component" value="Unassembled WGS sequence"/>
</dbReference>
<evidence type="ECO:0000313" key="2">
    <source>
        <dbReference type="Proteomes" id="UP001345827"/>
    </source>
</evidence>
<dbReference type="PANTHER" id="PTHR11803:SF39">
    <property type="entry name" value="2-IMINOBUTANOATE_2-IMINOPROPANOATE DEAMINASE"/>
    <property type="match status" value="1"/>
</dbReference>
<comment type="caution">
    <text evidence="1">The sequence shown here is derived from an EMBL/GenBank/DDBJ whole genome shotgun (WGS) entry which is preliminary data.</text>
</comment>
<dbReference type="PANTHER" id="PTHR11803">
    <property type="entry name" value="2-IMINOBUTANOATE/2-IMINOPROPANOATE DEAMINASE RIDA"/>
    <property type="match status" value="1"/>
</dbReference>
<dbReference type="InterPro" id="IPR006175">
    <property type="entry name" value="YjgF/YER057c/UK114"/>
</dbReference>
<dbReference type="GO" id="GO:0005739">
    <property type="term" value="C:mitochondrion"/>
    <property type="evidence" value="ECO:0007669"/>
    <property type="project" value="TreeGrafter"/>
</dbReference>
<dbReference type="Pfam" id="PF01042">
    <property type="entry name" value="Ribonuc_L-PSP"/>
    <property type="match status" value="1"/>
</dbReference>
<dbReference type="AlphaFoldDB" id="A0AAV9QEC3"/>
<reference evidence="1 2" key="1">
    <citation type="submission" date="2023-06" db="EMBL/GenBank/DDBJ databases">
        <title>Black Yeasts Isolated from many extreme environments.</title>
        <authorList>
            <person name="Coleine C."/>
            <person name="Stajich J.E."/>
            <person name="Selbmann L."/>
        </authorList>
    </citation>
    <scope>NUCLEOTIDE SEQUENCE [LARGE SCALE GENOMIC DNA]</scope>
    <source>
        <strain evidence="1 2">CCFEE 5887</strain>
    </source>
</reference>
<evidence type="ECO:0000313" key="1">
    <source>
        <dbReference type="EMBL" id="KAK5541998.1"/>
    </source>
</evidence>
<dbReference type="GO" id="GO:0019239">
    <property type="term" value="F:deaminase activity"/>
    <property type="evidence" value="ECO:0007669"/>
    <property type="project" value="TreeGrafter"/>
</dbReference>
<organism evidence="1 2">
    <name type="scientific">Vermiconidia calcicola</name>
    <dbReference type="NCBI Taxonomy" id="1690605"/>
    <lineage>
        <taxon>Eukaryota</taxon>
        <taxon>Fungi</taxon>
        <taxon>Dikarya</taxon>
        <taxon>Ascomycota</taxon>
        <taxon>Pezizomycotina</taxon>
        <taxon>Dothideomycetes</taxon>
        <taxon>Dothideomycetidae</taxon>
        <taxon>Mycosphaerellales</taxon>
        <taxon>Extremaceae</taxon>
        <taxon>Vermiconidia</taxon>
    </lineage>
</organism>
<name>A0AAV9QEC3_9PEZI</name>
<keyword evidence="2" id="KW-1185">Reference proteome</keyword>
<dbReference type="SUPFAM" id="SSF55298">
    <property type="entry name" value="YjgF-like"/>
    <property type="match status" value="1"/>
</dbReference>
<dbReference type="GO" id="GO:0005829">
    <property type="term" value="C:cytosol"/>
    <property type="evidence" value="ECO:0007669"/>
    <property type="project" value="TreeGrafter"/>
</dbReference>
<sequence length="149" mass="16255">MAEYKGPLNAHGVKYYNVPGLGVKISNLLHISSAVVIPFNRRTVVISGQTGYDANMELPPTLGEEIMNAFKNVEESLAAAGVEDGFKSVYSMTSFHTHSLNDEDAKDLDAAVQKHFQGNRPTWTAIGARELYGGCQIEITAWAVLPEED</sequence>
<dbReference type="EMBL" id="JAXLQG010000003">
    <property type="protein sequence ID" value="KAK5541998.1"/>
    <property type="molecule type" value="Genomic_DNA"/>
</dbReference>
<accession>A0AAV9QEC3</accession>
<dbReference type="InterPro" id="IPR035959">
    <property type="entry name" value="RutC-like_sf"/>
</dbReference>
<proteinExistence type="predicted"/>
<gene>
    <name evidence="1" type="ORF">LTR25_001883</name>
</gene>
<dbReference type="Gene3D" id="3.30.1330.40">
    <property type="entry name" value="RutC-like"/>
    <property type="match status" value="1"/>
</dbReference>